<protein>
    <recommendedName>
        <fullName evidence="3">Flavin-nucleotide-binding protein</fullName>
    </recommendedName>
</protein>
<name>A0A916IWG9_9BURK</name>
<gene>
    <name evidence="1" type="ORF">LMG31506_02447</name>
</gene>
<dbReference type="AlphaFoldDB" id="A0A916IWG9"/>
<dbReference type="EMBL" id="CAJPUY010000008">
    <property type="protein sequence ID" value="CAG2141326.1"/>
    <property type="molecule type" value="Genomic_DNA"/>
</dbReference>
<dbReference type="Proteomes" id="UP000672934">
    <property type="component" value="Unassembled WGS sequence"/>
</dbReference>
<evidence type="ECO:0000313" key="2">
    <source>
        <dbReference type="Proteomes" id="UP000672934"/>
    </source>
</evidence>
<accession>A0A916IWG9</accession>
<dbReference type="Gene3D" id="2.30.110.10">
    <property type="entry name" value="Electron Transport, Fmn-binding Protein, Chain A"/>
    <property type="match status" value="1"/>
</dbReference>
<reference evidence="1" key="1">
    <citation type="submission" date="2021-03" db="EMBL/GenBank/DDBJ databases">
        <authorList>
            <person name="Peeters C."/>
        </authorList>
    </citation>
    <scope>NUCLEOTIDE SEQUENCE</scope>
    <source>
        <strain evidence="1">LMG 31506</strain>
    </source>
</reference>
<comment type="caution">
    <text evidence="1">The sequence shown here is derived from an EMBL/GenBank/DDBJ whole genome shotgun (WGS) entry which is preliminary data.</text>
</comment>
<dbReference type="SUPFAM" id="SSF50475">
    <property type="entry name" value="FMN-binding split barrel"/>
    <property type="match status" value="1"/>
</dbReference>
<dbReference type="InterPro" id="IPR012349">
    <property type="entry name" value="Split_barrel_FMN-bd"/>
</dbReference>
<organism evidence="1 2">
    <name type="scientific">Cupriavidus yeoncheonensis</name>
    <dbReference type="NCBI Taxonomy" id="1462994"/>
    <lineage>
        <taxon>Bacteria</taxon>
        <taxon>Pseudomonadati</taxon>
        <taxon>Pseudomonadota</taxon>
        <taxon>Betaproteobacteria</taxon>
        <taxon>Burkholderiales</taxon>
        <taxon>Burkholderiaceae</taxon>
        <taxon>Cupriavidus</taxon>
    </lineage>
</organism>
<dbReference type="RefSeq" id="WP_211947415.1">
    <property type="nucleotide sequence ID" value="NZ_CAJPUY010000008.1"/>
</dbReference>
<sequence>MELPVRPDHDSSFHAGEIAAQERTGVREQMASAGRRMIRAEMPEQHRTFFGQLPFMVASAIDDGGLPWATLLTGAPGFAWSPDPGHLRIDALPMAGDPLLGLLEEGAGIGLLGIELPTRRRNRMNGTIAVRDDRGFTVAVEQSFGNCPRYIQLRDLSPVPSAEPSAAAWQGSELDPASVALLSRADTLFIASHYHAKPGVGDEVANGEGVDVSHRGGRPGFIRVDDARTLTFPDFNGNNLFNTIGNLLVNPRAGLLVPDFGNGSLLHVSGDAEVIWDGAELHGFAGAERLVRVHVASVVHREHALPWRWQLREYSPWLAKTGTWKEVAAGRHDR</sequence>
<keyword evidence="2" id="KW-1185">Reference proteome</keyword>
<dbReference type="PANTHER" id="PTHR42815:SF2">
    <property type="entry name" value="FAD-BINDING, PUTATIVE (AFU_ORTHOLOGUE AFUA_6G07600)-RELATED"/>
    <property type="match status" value="1"/>
</dbReference>
<evidence type="ECO:0008006" key="3">
    <source>
        <dbReference type="Google" id="ProtNLM"/>
    </source>
</evidence>
<evidence type="ECO:0000313" key="1">
    <source>
        <dbReference type="EMBL" id="CAG2141326.1"/>
    </source>
</evidence>
<dbReference type="PANTHER" id="PTHR42815">
    <property type="entry name" value="FAD-BINDING, PUTATIVE (AFU_ORTHOLOGUE AFUA_6G07600)-RELATED"/>
    <property type="match status" value="1"/>
</dbReference>
<proteinExistence type="predicted"/>